<feature type="chain" id="PRO_5015435288" description="Lipoprotein" evidence="1">
    <location>
        <begin position="23"/>
        <end position="196"/>
    </location>
</feature>
<dbReference type="PROSITE" id="PS51257">
    <property type="entry name" value="PROKAR_LIPOPROTEIN"/>
    <property type="match status" value="1"/>
</dbReference>
<sequence>MKNQWKHRIVCLALGTATLVFGGCRSTVRVTDSAESGTQQLLMNSSADAVICSFDFTLLADRRCYLDTTGLGKANSGYLTYRLREQMGSFGVRLSETRDDAEVIVEAGLAAYGTDSRRDTVGITDVDRLPDLYLCVDDVQYGVAKLSLFAREKETGLVIWHSGAMRADSYQDIRKVLGSGPYYTGTIQHSGTRVGH</sequence>
<keyword evidence="1" id="KW-0732">Signal</keyword>
<dbReference type="AlphaFoldDB" id="A0A2S8F9K8"/>
<reference evidence="2 3" key="1">
    <citation type="submission" date="2018-02" db="EMBL/GenBank/DDBJ databases">
        <title>Comparative genomes isolates from brazilian mangrove.</title>
        <authorList>
            <person name="Araujo J.E."/>
            <person name="Taketani R.G."/>
            <person name="Silva M.C.P."/>
            <person name="Loureco M.V."/>
            <person name="Andreote F.D."/>
        </authorList>
    </citation>
    <scope>NUCLEOTIDE SEQUENCE [LARGE SCALE GENOMIC DNA]</scope>
    <source>
        <strain evidence="2 3">Hex-1 MGV</strain>
    </source>
</reference>
<evidence type="ECO:0000313" key="2">
    <source>
        <dbReference type="EMBL" id="PQO28624.1"/>
    </source>
</evidence>
<dbReference type="EMBL" id="PUHY01000016">
    <property type="protein sequence ID" value="PQO28624.1"/>
    <property type="molecule type" value="Genomic_DNA"/>
</dbReference>
<evidence type="ECO:0008006" key="4">
    <source>
        <dbReference type="Google" id="ProtNLM"/>
    </source>
</evidence>
<evidence type="ECO:0000313" key="3">
    <source>
        <dbReference type="Proteomes" id="UP000238322"/>
    </source>
</evidence>
<dbReference type="Proteomes" id="UP000238322">
    <property type="component" value="Unassembled WGS sequence"/>
</dbReference>
<dbReference type="Pfam" id="PF20360">
    <property type="entry name" value="DUF6655"/>
    <property type="match status" value="1"/>
</dbReference>
<name>A0A2S8F9K8_9BACT</name>
<protein>
    <recommendedName>
        <fullName evidence="4">Lipoprotein</fullName>
    </recommendedName>
</protein>
<proteinExistence type="predicted"/>
<dbReference type="OrthoDB" id="276267at2"/>
<feature type="signal peptide" evidence="1">
    <location>
        <begin position="1"/>
        <end position="22"/>
    </location>
</feature>
<organism evidence="2 3">
    <name type="scientific">Blastopirellula marina</name>
    <dbReference type="NCBI Taxonomy" id="124"/>
    <lineage>
        <taxon>Bacteria</taxon>
        <taxon>Pseudomonadati</taxon>
        <taxon>Planctomycetota</taxon>
        <taxon>Planctomycetia</taxon>
        <taxon>Pirellulales</taxon>
        <taxon>Pirellulaceae</taxon>
        <taxon>Blastopirellula</taxon>
    </lineage>
</organism>
<comment type="caution">
    <text evidence="2">The sequence shown here is derived from an EMBL/GenBank/DDBJ whole genome shotgun (WGS) entry which is preliminary data.</text>
</comment>
<evidence type="ECO:0000256" key="1">
    <source>
        <dbReference type="SAM" id="SignalP"/>
    </source>
</evidence>
<dbReference type="InterPro" id="IPR046596">
    <property type="entry name" value="DUF6655"/>
</dbReference>
<dbReference type="RefSeq" id="WP_105333291.1">
    <property type="nucleotide sequence ID" value="NZ_PUHY01000016.1"/>
</dbReference>
<gene>
    <name evidence="2" type="ORF">C5Y83_28920</name>
</gene>
<accession>A0A2S8F9K8</accession>